<dbReference type="Proteomes" id="UP000001812">
    <property type="component" value="Chromosome I"/>
</dbReference>
<dbReference type="AlphaFoldDB" id="A0A0E1VYY1"/>
<proteinExistence type="predicted"/>
<accession>A0A0E1VYY1</accession>
<protein>
    <submittedName>
        <fullName evidence="2">Uncharacterized protein</fullName>
    </submittedName>
</protein>
<reference evidence="2" key="1">
    <citation type="submission" date="2009-05" db="EMBL/GenBank/DDBJ databases">
        <authorList>
            <person name="Harkins D.M."/>
            <person name="DeShazer D."/>
            <person name="Woods D.E."/>
            <person name="Brinkac L.M."/>
            <person name="Brown K.A."/>
            <person name="Hung G.C."/>
            <person name="Tuanyok A."/>
            <person name="Zhang B."/>
            <person name="Nierman W.C."/>
        </authorList>
    </citation>
    <scope>NUCLEOTIDE SEQUENCE [LARGE SCALE GENOMIC DNA]</scope>
    <source>
        <strain evidence="2">1710a</strain>
    </source>
</reference>
<dbReference type="HOGENOM" id="CLU_3213480_0_0_4"/>
<organism evidence="2">
    <name type="scientific">Burkholderia pseudomallei 1710a</name>
    <dbReference type="NCBI Taxonomy" id="320371"/>
    <lineage>
        <taxon>Bacteria</taxon>
        <taxon>Pseudomonadati</taxon>
        <taxon>Pseudomonadota</taxon>
        <taxon>Betaproteobacteria</taxon>
        <taxon>Burkholderiales</taxon>
        <taxon>Burkholderiaceae</taxon>
        <taxon>Burkholderia</taxon>
        <taxon>pseudomallei group</taxon>
    </lineage>
</organism>
<evidence type="ECO:0000256" key="1">
    <source>
        <dbReference type="SAM" id="MobiDB-lite"/>
    </source>
</evidence>
<gene>
    <name evidence="2" type="ORF">BURPS1710A_2586</name>
</gene>
<feature type="region of interest" description="Disordered" evidence="1">
    <location>
        <begin position="1"/>
        <end position="30"/>
    </location>
</feature>
<sequence>MPPGIEKNAGERGSASLCRGARASPAAERRASIHRVNAFASGVSAGP</sequence>
<name>A0A0E1VYY1_BURPE</name>
<evidence type="ECO:0000313" key="2">
    <source>
        <dbReference type="EMBL" id="EET06180.1"/>
    </source>
</evidence>
<dbReference type="EMBL" id="CM000832">
    <property type="protein sequence ID" value="EET06180.1"/>
    <property type="molecule type" value="Genomic_DNA"/>
</dbReference>